<dbReference type="Pfam" id="PF02518">
    <property type="entry name" value="HATPase_c"/>
    <property type="match status" value="1"/>
</dbReference>
<evidence type="ECO:0000259" key="12">
    <source>
        <dbReference type="PROSITE" id="PS50110"/>
    </source>
</evidence>
<dbReference type="Pfam" id="PF11845">
    <property type="entry name" value="Tll0287-like"/>
    <property type="match status" value="1"/>
</dbReference>
<dbReference type="InterPro" id="IPR013656">
    <property type="entry name" value="PAS_4"/>
</dbReference>
<comment type="catalytic activity">
    <reaction evidence="1">
        <text>ATP + protein L-histidine = ADP + protein N-phospho-L-histidine.</text>
        <dbReference type="EC" id="2.7.13.3"/>
    </reaction>
</comment>
<dbReference type="InterPro" id="IPR011006">
    <property type="entry name" value="CheY-like_superfamily"/>
</dbReference>
<reference evidence="15" key="2">
    <citation type="submission" date="2024-06" db="EMBL/GenBank/DDBJ databases">
        <authorList>
            <person name="Plum-Jensen L.E."/>
            <person name="Schramm A."/>
            <person name="Marshall I.P.G."/>
        </authorList>
    </citation>
    <scope>NUCLEOTIDE SEQUENCE</scope>
    <source>
        <strain evidence="15">Rat1</strain>
    </source>
</reference>
<dbReference type="PANTHER" id="PTHR43065">
    <property type="entry name" value="SENSOR HISTIDINE KINASE"/>
    <property type="match status" value="1"/>
</dbReference>
<dbReference type="SUPFAM" id="SSF55785">
    <property type="entry name" value="PYP-like sensor domain (PAS domain)"/>
    <property type="match status" value="1"/>
</dbReference>
<dbReference type="InterPro" id="IPR001789">
    <property type="entry name" value="Sig_transdc_resp-reg_receiver"/>
</dbReference>
<dbReference type="PROSITE" id="PS50112">
    <property type="entry name" value="PAS"/>
    <property type="match status" value="1"/>
</dbReference>
<evidence type="ECO:0000256" key="10">
    <source>
        <dbReference type="SAM" id="Phobius"/>
    </source>
</evidence>
<organism evidence="15">
    <name type="scientific">Candidatus Electrothrix aestuarii</name>
    <dbReference type="NCBI Taxonomy" id="3062594"/>
    <lineage>
        <taxon>Bacteria</taxon>
        <taxon>Pseudomonadati</taxon>
        <taxon>Thermodesulfobacteriota</taxon>
        <taxon>Desulfobulbia</taxon>
        <taxon>Desulfobulbales</taxon>
        <taxon>Desulfobulbaceae</taxon>
        <taxon>Candidatus Electrothrix</taxon>
    </lineage>
</organism>
<dbReference type="InterPro" id="IPR004358">
    <property type="entry name" value="Sig_transdc_His_kin-like_C"/>
</dbReference>
<dbReference type="Gene3D" id="3.30.450.20">
    <property type="entry name" value="PAS domain"/>
    <property type="match status" value="1"/>
</dbReference>
<accession>A0AAU8LR35</accession>
<dbReference type="EMBL" id="CP159373">
    <property type="protein sequence ID" value="XCN71482.1"/>
    <property type="molecule type" value="Genomic_DNA"/>
</dbReference>
<evidence type="ECO:0000313" key="15">
    <source>
        <dbReference type="EMBL" id="XCN71482.1"/>
    </source>
</evidence>
<evidence type="ECO:0000256" key="8">
    <source>
        <dbReference type="ARBA" id="ARBA00023012"/>
    </source>
</evidence>
<dbReference type="SMART" id="SM00448">
    <property type="entry name" value="REC"/>
    <property type="match status" value="1"/>
</dbReference>
<evidence type="ECO:0000256" key="7">
    <source>
        <dbReference type="ARBA" id="ARBA00022840"/>
    </source>
</evidence>
<keyword evidence="10" id="KW-0812">Transmembrane</keyword>
<dbReference type="InterPro" id="IPR005467">
    <property type="entry name" value="His_kinase_dom"/>
</dbReference>
<dbReference type="SMART" id="SM00388">
    <property type="entry name" value="HisKA"/>
    <property type="match status" value="1"/>
</dbReference>
<evidence type="ECO:0000259" key="11">
    <source>
        <dbReference type="PROSITE" id="PS50109"/>
    </source>
</evidence>
<dbReference type="Gene3D" id="3.40.50.2300">
    <property type="match status" value="1"/>
</dbReference>
<keyword evidence="6" id="KW-0418">Kinase</keyword>
<dbReference type="KEGG" id="eaj:Q3M24_14300"/>
<dbReference type="EC" id="2.7.13.3" evidence="2"/>
<dbReference type="Pfam" id="PF00072">
    <property type="entry name" value="Response_reg"/>
    <property type="match status" value="1"/>
</dbReference>
<evidence type="ECO:0000259" key="13">
    <source>
        <dbReference type="PROSITE" id="PS50112"/>
    </source>
</evidence>
<keyword evidence="7 15" id="KW-0067">ATP-binding</keyword>
<dbReference type="PRINTS" id="PR00344">
    <property type="entry name" value="BCTRLSENSOR"/>
</dbReference>
<dbReference type="CDD" id="cd00130">
    <property type="entry name" value="PAS"/>
    <property type="match status" value="1"/>
</dbReference>
<feature type="transmembrane region" description="Helical" evidence="10">
    <location>
        <begin position="12"/>
        <end position="35"/>
    </location>
</feature>
<reference evidence="15" key="1">
    <citation type="journal article" date="2024" name="Syst. Appl. Microbiol.">
        <title>First single-strain enrichments of Electrothrix cable bacteria, description of E. aestuarii sp. nov. and E. rattekaaiensis sp. nov., and proposal of a cable bacteria taxonomy following the rules of the SeqCode.</title>
        <authorList>
            <person name="Plum-Jensen L.E."/>
            <person name="Schramm A."/>
            <person name="Marshall I.P.G."/>
        </authorList>
    </citation>
    <scope>NUCLEOTIDE SEQUENCE</scope>
    <source>
        <strain evidence="15">Rat1</strain>
    </source>
</reference>
<dbReference type="Gene3D" id="1.10.287.130">
    <property type="match status" value="1"/>
</dbReference>
<keyword evidence="4" id="KW-0808">Transferase</keyword>
<dbReference type="SUPFAM" id="SSF47384">
    <property type="entry name" value="Homodimeric domain of signal transducing histidine kinase"/>
    <property type="match status" value="1"/>
</dbReference>
<keyword evidence="5" id="KW-0547">Nucleotide-binding</keyword>
<keyword evidence="10" id="KW-0472">Membrane</keyword>
<feature type="domain" description="PAS" evidence="13">
    <location>
        <begin position="257"/>
        <end position="312"/>
    </location>
</feature>
<proteinExistence type="predicted"/>
<dbReference type="CDD" id="cd00082">
    <property type="entry name" value="HisKA"/>
    <property type="match status" value="1"/>
</dbReference>
<feature type="modified residue" description="4-aspartylphosphate" evidence="9">
    <location>
        <position position="688"/>
    </location>
</feature>
<dbReference type="InterPro" id="IPR035965">
    <property type="entry name" value="PAS-like_dom_sf"/>
</dbReference>
<evidence type="ECO:0000256" key="4">
    <source>
        <dbReference type="ARBA" id="ARBA00022679"/>
    </source>
</evidence>
<feature type="transmembrane region" description="Helical" evidence="10">
    <location>
        <begin position="219"/>
        <end position="238"/>
    </location>
</feature>
<keyword evidence="3 9" id="KW-0597">Phosphoprotein</keyword>
<dbReference type="Pfam" id="PF00512">
    <property type="entry name" value="HisKA"/>
    <property type="match status" value="1"/>
</dbReference>
<dbReference type="InterPro" id="IPR036890">
    <property type="entry name" value="HATPase_C_sf"/>
</dbReference>
<dbReference type="Pfam" id="PF08448">
    <property type="entry name" value="PAS_4"/>
    <property type="match status" value="1"/>
</dbReference>
<feature type="domain" description="PAC" evidence="14">
    <location>
        <begin position="327"/>
        <end position="379"/>
    </location>
</feature>
<gene>
    <name evidence="15" type="ORF">Q3M24_14300</name>
</gene>
<dbReference type="InterPro" id="IPR000014">
    <property type="entry name" value="PAS"/>
</dbReference>
<feature type="domain" description="Histidine kinase" evidence="11">
    <location>
        <begin position="392"/>
        <end position="616"/>
    </location>
</feature>
<sequence length="757" mass="84979">MQNNTSVGLKQLRLWCVAAFISWSLLITGSLGLYLKHEWQSVEFIGKKIGLTAVNKDYVYELWNAHNGGVYVPISEKNLPNPYLPDFKDRDIVTPSGKKLTLINPAHMTRQVYQLEQELYGRGGHITSLDAVRPENMPDPWEKKALLSFVQGEKDAAELIRQGEKTSMRVMMPAITRDACLKCHIRKNDHAGDIRGGISITFPIDGIVALFQKQFRTSALYHLLIYLMGVTGLLVFYVKTSKHMKKRAEIEQQLLLQTEEWQSTFDAIPDIITIQDSKMRIIRANRATYEFFQAKPEEIVGTTCYDLFRKENSFCPGCPGIRSIHDGYQHCSTIEHKLLNHFFHICSAPVLDEEGEFRYLVYIARDVTDKKKLEEELFQARKMEAIGTLAGGIAHDFNNILAAILGYTEMIQLALPKDSPLENDLNQIILAGNRASNLIKQILTFSRKKKPQKEELQINQTVHEAVTMMRSSLPTSIEIKEDIDPQSGIVLADPTNIHQIILNLFTNGFHAIGNEQGTLRISLKPVTISSERVADKPKIKAGSFVELAVQDSGLGMDESTISRIFDPYFTTKEQGAGTGLGLAVIHGIVEDSKGFIEVESTKGQGTTFRVYLPTTKQEKKEKAAEDSRAPIPRGTERILFVDDELDITRISKTLLSNLGYTVTVENQSLNALKILQEDPHAFDLLITDHTMPGLTGGDLARSALHLRPDLPIILCTGYTTALSKHEALQLGIKKYVIKPLTTRELAEIVREVLDDHM</sequence>
<evidence type="ECO:0000256" key="9">
    <source>
        <dbReference type="PROSITE-ProRule" id="PRU00169"/>
    </source>
</evidence>
<dbReference type="InterPro" id="IPR003594">
    <property type="entry name" value="HATPase_dom"/>
</dbReference>
<evidence type="ECO:0000256" key="3">
    <source>
        <dbReference type="ARBA" id="ARBA00022553"/>
    </source>
</evidence>
<feature type="domain" description="Response regulatory" evidence="12">
    <location>
        <begin position="637"/>
        <end position="753"/>
    </location>
</feature>
<dbReference type="Gene3D" id="3.30.565.10">
    <property type="entry name" value="Histidine kinase-like ATPase, C-terminal domain"/>
    <property type="match status" value="1"/>
</dbReference>
<dbReference type="PROSITE" id="PS50110">
    <property type="entry name" value="RESPONSE_REGULATORY"/>
    <property type="match status" value="1"/>
</dbReference>
<dbReference type="PROSITE" id="PS50109">
    <property type="entry name" value="HIS_KIN"/>
    <property type="match status" value="1"/>
</dbReference>
<dbReference type="CDD" id="cd00156">
    <property type="entry name" value="REC"/>
    <property type="match status" value="1"/>
</dbReference>
<dbReference type="SUPFAM" id="SSF55874">
    <property type="entry name" value="ATPase domain of HSP90 chaperone/DNA topoisomerase II/histidine kinase"/>
    <property type="match status" value="1"/>
</dbReference>
<dbReference type="InterPro" id="IPR003661">
    <property type="entry name" value="HisK_dim/P_dom"/>
</dbReference>
<dbReference type="SMART" id="SM00387">
    <property type="entry name" value="HATPase_c"/>
    <property type="match status" value="1"/>
</dbReference>
<dbReference type="SMART" id="SM00091">
    <property type="entry name" value="PAS"/>
    <property type="match status" value="1"/>
</dbReference>
<keyword evidence="8" id="KW-0902">Two-component regulatory system</keyword>
<dbReference type="InterPro" id="IPR000700">
    <property type="entry name" value="PAS-assoc_C"/>
</dbReference>
<name>A0AAU8LR35_9BACT</name>
<evidence type="ECO:0000256" key="5">
    <source>
        <dbReference type="ARBA" id="ARBA00022741"/>
    </source>
</evidence>
<dbReference type="NCBIfam" id="TIGR00229">
    <property type="entry name" value="sensory_box"/>
    <property type="match status" value="1"/>
</dbReference>
<dbReference type="PANTHER" id="PTHR43065:SF46">
    <property type="entry name" value="C4-DICARBOXYLATE TRANSPORT SENSOR PROTEIN DCTB"/>
    <property type="match status" value="1"/>
</dbReference>
<dbReference type="InterPro" id="IPR036097">
    <property type="entry name" value="HisK_dim/P_sf"/>
</dbReference>
<evidence type="ECO:0000256" key="6">
    <source>
        <dbReference type="ARBA" id="ARBA00022777"/>
    </source>
</evidence>
<evidence type="ECO:0000256" key="2">
    <source>
        <dbReference type="ARBA" id="ARBA00012438"/>
    </source>
</evidence>
<dbReference type="GO" id="GO:0005524">
    <property type="term" value="F:ATP binding"/>
    <property type="evidence" value="ECO:0007669"/>
    <property type="project" value="UniProtKB-KW"/>
</dbReference>
<protein>
    <recommendedName>
        <fullName evidence="2">histidine kinase</fullName>
        <ecNumber evidence="2">2.7.13.3</ecNumber>
    </recommendedName>
</protein>
<evidence type="ECO:0000259" key="14">
    <source>
        <dbReference type="PROSITE" id="PS50113"/>
    </source>
</evidence>
<dbReference type="GO" id="GO:0000155">
    <property type="term" value="F:phosphorelay sensor kinase activity"/>
    <property type="evidence" value="ECO:0007669"/>
    <property type="project" value="InterPro"/>
</dbReference>
<evidence type="ECO:0000256" key="1">
    <source>
        <dbReference type="ARBA" id="ARBA00000085"/>
    </source>
</evidence>
<dbReference type="PROSITE" id="PS50113">
    <property type="entry name" value="PAC"/>
    <property type="match status" value="1"/>
</dbReference>
<dbReference type="SUPFAM" id="SSF52172">
    <property type="entry name" value="CheY-like"/>
    <property type="match status" value="1"/>
</dbReference>
<keyword evidence="10" id="KW-1133">Transmembrane helix</keyword>
<dbReference type="InterPro" id="IPR021796">
    <property type="entry name" value="Tll0287-like_dom"/>
</dbReference>
<dbReference type="AlphaFoldDB" id="A0AAU8LR35"/>